<evidence type="ECO:0000313" key="1">
    <source>
        <dbReference type="EMBL" id="ARB10969.1"/>
    </source>
</evidence>
<organism evidence="1 2">
    <name type="scientific">Pectobacterium phage POP72</name>
    <dbReference type="NCBI Taxonomy" id="1965269"/>
    <lineage>
        <taxon>Viruses</taxon>
        <taxon>Duplodnaviria</taxon>
        <taxon>Heunggongvirae</taxon>
        <taxon>Uroviricota</taxon>
        <taxon>Caudoviricetes</taxon>
        <taxon>Autographivirales</taxon>
        <taxon>Autosignataviridae</taxon>
        <taxon>Molineuxvirinae</taxon>
        <taxon>Axomammavirus</taxon>
        <taxon>Axomammavirus PP1</taxon>
    </lineage>
</organism>
<dbReference type="Proteomes" id="UP000244377">
    <property type="component" value="Genome"/>
</dbReference>
<dbReference type="EMBL" id="KY744566">
    <property type="protein sequence ID" value="ARB10969.1"/>
    <property type="molecule type" value="Genomic_DNA"/>
</dbReference>
<protein>
    <submittedName>
        <fullName evidence="1">Uncharacterized protein</fullName>
    </submittedName>
</protein>
<proteinExistence type="predicted"/>
<reference evidence="1 2" key="1">
    <citation type="submission" date="2017-03" db="EMBL/GenBank/DDBJ databases">
        <authorList>
            <person name="Afonso C.L."/>
            <person name="Miller P.J."/>
            <person name="Scott M.A."/>
            <person name="Spackman E."/>
            <person name="Goraichik I."/>
            <person name="Dimitrov K.M."/>
            <person name="Suarez D.L."/>
            <person name="Swayne D.E."/>
        </authorList>
    </citation>
    <scope>NUCLEOTIDE SEQUENCE [LARGE SCALE GENOMIC DNA]</scope>
</reference>
<evidence type="ECO:0000313" key="2">
    <source>
        <dbReference type="Proteomes" id="UP000244377"/>
    </source>
</evidence>
<sequence length="45" mass="4518">MKVLKSKKVIAALVTLGAAIIGAQFGVDVSVIVGPLTEIISGIVP</sequence>
<name>A0A2R2V1Y9_9CAUD</name>
<gene>
    <name evidence="1" type="ORF">POP72_053</name>
</gene>
<accession>A0A2R2V1Y9</accession>